<keyword evidence="1" id="KW-0560">Oxidoreductase</keyword>
<dbReference type="InterPro" id="IPR052019">
    <property type="entry name" value="F420H2_bilvrd_red/Heme_oxyg"/>
</dbReference>
<feature type="domain" description="Pyridoxamine 5'-phosphate oxidase N-terminal" evidence="2">
    <location>
        <begin position="17"/>
        <end position="111"/>
    </location>
</feature>
<keyword evidence="4" id="KW-1185">Reference proteome</keyword>
<dbReference type="Proteomes" id="UP001501116">
    <property type="component" value="Unassembled WGS sequence"/>
</dbReference>
<reference evidence="4" key="1">
    <citation type="journal article" date="2019" name="Int. J. Syst. Evol. Microbiol.">
        <title>The Global Catalogue of Microorganisms (GCM) 10K type strain sequencing project: providing services to taxonomists for standard genome sequencing and annotation.</title>
        <authorList>
            <consortium name="The Broad Institute Genomics Platform"/>
            <consortium name="The Broad Institute Genome Sequencing Center for Infectious Disease"/>
            <person name="Wu L."/>
            <person name="Ma J."/>
        </authorList>
    </citation>
    <scope>NUCLEOTIDE SEQUENCE [LARGE SCALE GENOMIC DNA]</scope>
    <source>
        <strain evidence="4">JCM 14545</strain>
    </source>
</reference>
<dbReference type="RefSeq" id="WP_344413914.1">
    <property type="nucleotide sequence ID" value="NZ_BAAANN010000003.1"/>
</dbReference>
<dbReference type="PANTHER" id="PTHR35176">
    <property type="entry name" value="HEME OXYGENASE HI_0854-RELATED"/>
    <property type="match status" value="1"/>
</dbReference>
<dbReference type="Gene3D" id="2.30.110.10">
    <property type="entry name" value="Electron Transport, Fmn-binding Protein, Chain A"/>
    <property type="match status" value="1"/>
</dbReference>
<name>A0ABP5BI74_9PSEU</name>
<dbReference type="Pfam" id="PF01243">
    <property type="entry name" value="PNPOx_N"/>
    <property type="match status" value="1"/>
</dbReference>
<dbReference type="InterPro" id="IPR011576">
    <property type="entry name" value="Pyridox_Oxase_N"/>
</dbReference>
<protein>
    <submittedName>
        <fullName evidence="3">Pyridoxamine 5'-phosphate oxidase family protein</fullName>
    </submittedName>
</protein>
<proteinExistence type="predicted"/>
<sequence>MAVTWEKFETAAPDLARAVRACFAAAETHVLATLRRDGSPRVSGTEVDFVGAELALGSMPGAVKARDLRGDGRFAVHANPGAELGDGDVKVAGVAVEVTDPAEVARLQGNSDPCHVFLLRMTEAVHTSVAGETIVIDSWREGLPRVRFERKNTGEVVRTES</sequence>
<accession>A0ABP5BI74</accession>
<evidence type="ECO:0000256" key="1">
    <source>
        <dbReference type="ARBA" id="ARBA00023002"/>
    </source>
</evidence>
<comment type="caution">
    <text evidence="3">The sequence shown here is derived from an EMBL/GenBank/DDBJ whole genome shotgun (WGS) entry which is preliminary data.</text>
</comment>
<dbReference type="EMBL" id="BAAANN010000003">
    <property type="protein sequence ID" value="GAA1944384.1"/>
    <property type="molecule type" value="Genomic_DNA"/>
</dbReference>
<dbReference type="PANTHER" id="PTHR35176:SF6">
    <property type="entry name" value="HEME OXYGENASE HI_0854-RELATED"/>
    <property type="match status" value="1"/>
</dbReference>
<gene>
    <name evidence="3" type="ORF">GCM10009754_10110</name>
</gene>
<dbReference type="InterPro" id="IPR012349">
    <property type="entry name" value="Split_barrel_FMN-bd"/>
</dbReference>
<organism evidence="3 4">
    <name type="scientific">Amycolatopsis minnesotensis</name>
    <dbReference type="NCBI Taxonomy" id="337894"/>
    <lineage>
        <taxon>Bacteria</taxon>
        <taxon>Bacillati</taxon>
        <taxon>Actinomycetota</taxon>
        <taxon>Actinomycetes</taxon>
        <taxon>Pseudonocardiales</taxon>
        <taxon>Pseudonocardiaceae</taxon>
        <taxon>Amycolatopsis</taxon>
    </lineage>
</organism>
<evidence type="ECO:0000313" key="3">
    <source>
        <dbReference type="EMBL" id="GAA1944384.1"/>
    </source>
</evidence>
<dbReference type="SUPFAM" id="SSF50475">
    <property type="entry name" value="FMN-binding split barrel"/>
    <property type="match status" value="1"/>
</dbReference>
<evidence type="ECO:0000259" key="2">
    <source>
        <dbReference type="Pfam" id="PF01243"/>
    </source>
</evidence>
<evidence type="ECO:0000313" key="4">
    <source>
        <dbReference type="Proteomes" id="UP001501116"/>
    </source>
</evidence>